<sequence>MTMDTMTERARATVHKAHCNLVTLLFPLVAASELSGVHQEQVRAFSQSLDRWWRVCMLTVRRLVCRQVMSLLWALGDQLVATAEHADELTHWLREAEGATHAARASGVRRERHVVALEERVAWLESAYAEHKREIKCLEADVTERDRHVRQLSRQTTYLADVAMQMELAKEALEAHQATQVDREQEVEGLRQEVETLKDQVDQLMVQLSTEEPATPLEHLDLINEEMKKKDQVIQGLQHEVEILEATVMQSKMAEQEAQAERCQLQVATKAAEEEIQALKGEIKALETAMAARGSAVQVSPVPVDETPVVVGCASLDASVSQVDEDVVPLAPASIPATPVLSPVSTPAVAIKPAVPSTTPSVSPVAPFTRVIRHVEDAHVSHVTGDDDDVQPKIVDVQSTLDDIHAVGVSDSFSSHSWQDANEANIASDGRVG</sequence>
<keyword evidence="1" id="KW-0175">Coiled coil</keyword>
<evidence type="ECO:0000256" key="2">
    <source>
        <dbReference type="SAM" id="SignalP"/>
    </source>
</evidence>
<dbReference type="EMBL" id="SPLM01000037">
    <property type="protein sequence ID" value="TMW65677.1"/>
    <property type="molecule type" value="Genomic_DNA"/>
</dbReference>
<accession>A0A8K1CLW9</accession>
<feature type="signal peptide" evidence="2">
    <location>
        <begin position="1"/>
        <end position="31"/>
    </location>
</feature>
<evidence type="ECO:0000313" key="3">
    <source>
        <dbReference type="EMBL" id="TMW65677.1"/>
    </source>
</evidence>
<dbReference type="Proteomes" id="UP000794436">
    <property type="component" value="Unassembled WGS sequence"/>
</dbReference>
<reference evidence="4" key="1">
    <citation type="submission" date="2019-03" db="EMBL/GenBank/DDBJ databases">
        <title>Long read genome sequence of the mycoparasitic Pythium oligandrum ATCC 38472 isolated from sugarbeet rhizosphere.</title>
        <authorList>
            <person name="Gaulin E."/>
        </authorList>
    </citation>
    <scope>NUCLEOTIDE SEQUENCE</scope>
    <source>
        <strain evidence="4">ATCC 38472_TT</strain>
    </source>
</reference>
<feature type="chain" id="PRO_5036272182" evidence="2">
    <location>
        <begin position="32"/>
        <end position="433"/>
    </location>
</feature>
<feature type="coiled-coil region" evidence="1">
    <location>
        <begin position="114"/>
        <end position="141"/>
    </location>
</feature>
<comment type="caution">
    <text evidence="4">The sequence shown here is derived from an EMBL/GenBank/DDBJ whole genome shotgun (WGS) entry which is preliminary data.</text>
</comment>
<keyword evidence="2" id="KW-0732">Signal</keyword>
<gene>
    <name evidence="3" type="ORF">Poli38472_008319</name>
    <name evidence="4" type="ORF">Poli38472_008322</name>
</gene>
<evidence type="ECO:0000313" key="5">
    <source>
        <dbReference type="Proteomes" id="UP000794436"/>
    </source>
</evidence>
<dbReference type="AlphaFoldDB" id="A0A8K1CLW9"/>
<evidence type="ECO:0000256" key="1">
    <source>
        <dbReference type="SAM" id="Coils"/>
    </source>
</evidence>
<organism evidence="4 5">
    <name type="scientific">Pythium oligandrum</name>
    <name type="common">Mycoparasitic fungus</name>
    <dbReference type="NCBI Taxonomy" id="41045"/>
    <lineage>
        <taxon>Eukaryota</taxon>
        <taxon>Sar</taxon>
        <taxon>Stramenopiles</taxon>
        <taxon>Oomycota</taxon>
        <taxon>Peronosporomycetes</taxon>
        <taxon>Pythiales</taxon>
        <taxon>Pythiaceae</taxon>
        <taxon>Pythium</taxon>
    </lineage>
</organism>
<evidence type="ECO:0000313" key="4">
    <source>
        <dbReference type="EMBL" id="TMW65680.1"/>
    </source>
</evidence>
<protein>
    <submittedName>
        <fullName evidence="4">Uncharacterized protein</fullName>
    </submittedName>
</protein>
<name>A0A8K1CLW9_PYTOL</name>
<feature type="coiled-coil region" evidence="1">
    <location>
        <begin position="173"/>
        <end position="289"/>
    </location>
</feature>
<proteinExistence type="predicted"/>
<keyword evidence="5" id="KW-1185">Reference proteome</keyword>
<dbReference type="EMBL" id="SPLM01000037">
    <property type="protein sequence ID" value="TMW65680.1"/>
    <property type="molecule type" value="Genomic_DNA"/>
</dbReference>